<evidence type="ECO:0000256" key="7">
    <source>
        <dbReference type="ARBA" id="ARBA00023170"/>
    </source>
</evidence>
<name>A8DVY6_NEMVE</name>
<evidence type="ECO:0000256" key="3">
    <source>
        <dbReference type="ARBA" id="ARBA00022692"/>
    </source>
</evidence>
<evidence type="ECO:0000256" key="8">
    <source>
        <dbReference type="ARBA" id="ARBA00023180"/>
    </source>
</evidence>
<evidence type="ECO:0000313" key="12">
    <source>
        <dbReference type="EMBL" id="EDO25623.1"/>
    </source>
</evidence>
<dbReference type="PROSITE" id="PS50262">
    <property type="entry name" value="G_PROTEIN_RECEP_F1_2"/>
    <property type="match status" value="1"/>
</dbReference>
<dbReference type="SUPFAM" id="SSF81321">
    <property type="entry name" value="Family A G protein-coupled receptor-like"/>
    <property type="match status" value="1"/>
</dbReference>
<evidence type="ECO:0000256" key="2">
    <source>
        <dbReference type="ARBA" id="ARBA00022475"/>
    </source>
</evidence>
<dbReference type="PhylomeDB" id="A8DVY6"/>
<dbReference type="InParanoid" id="A8DVY6"/>
<accession>A8DVY6</accession>
<evidence type="ECO:0000259" key="11">
    <source>
        <dbReference type="PROSITE" id="PS50262"/>
    </source>
</evidence>
<organism evidence="12 13">
    <name type="scientific">Nematostella vectensis</name>
    <name type="common">Starlet sea anemone</name>
    <dbReference type="NCBI Taxonomy" id="45351"/>
    <lineage>
        <taxon>Eukaryota</taxon>
        <taxon>Metazoa</taxon>
        <taxon>Cnidaria</taxon>
        <taxon>Anthozoa</taxon>
        <taxon>Hexacorallia</taxon>
        <taxon>Actiniaria</taxon>
        <taxon>Edwardsiidae</taxon>
        <taxon>Nematostella</taxon>
    </lineage>
</organism>
<protein>
    <recommendedName>
        <fullName evidence="11">G-protein coupled receptors family 1 profile domain-containing protein</fullName>
    </recommendedName>
</protein>
<keyword evidence="7" id="KW-0675">Receptor</keyword>
<dbReference type="AlphaFoldDB" id="A8DVY6"/>
<evidence type="ECO:0000256" key="5">
    <source>
        <dbReference type="ARBA" id="ARBA00023040"/>
    </source>
</evidence>
<keyword evidence="4 10" id="KW-1133">Transmembrane helix</keyword>
<feature type="transmembrane region" description="Helical" evidence="10">
    <location>
        <begin position="20"/>
        <end position="41"/>
    </location>
</feature>
<dbReference type="GO" id="GO:0005886">
    <property type="term" value="C:plasma membrane"/>
    <property type="evidence" value="ECO:0007669"/>
    <property type="project" value="UniProtKB-SubCell"/>
</dbReference>
<sequence>MDNSSLPFSTGMVSEKVIRVASIVTALVIVVGNMLTILTFVCNSHLRKRSFYLVINLAVADFLIGIIPATIFACITFSYGETNTGIYWVYMSSDRLLGLASMCPGSV</sequence>
<feature type="transmembrane region" description="Helical" evidence="10">
    <location>
        <begin position="53"/>
        <end position="79"/>
    </location>
</feature>
<dbReference type="GO" id="GO:0004930">
    <property type="term" value="F:G protein-coupled receptor activity"/>
    <property type="evidence" value="ECO:0007669"/>
    <property type="project" value="UniProtKB-KW"/>
</dbReference>
<reference evidence="12 13" key="1">
    <citation type="journal article" date="2007" name="Science">
        <title>Sea anemone genome reveals ancestral eumetazoan gene repertoire and genomic organization.</title>
        <authorList>
            <person name="Putnam N.H."/>
            <person name="Srivastava M."/>
            <person name="Hellsten U."/>
            <person name="Dirks B."/>
            <person name="Chapman J."/>
            <person name="Salamov A."/>
            <person name="Terry A."/>
            <person name="Shapiro H."/>
            <person name="Lindquist E."/>
            <person name="Kapitonov V.V."/>
            <person name="Jurka J."/>
            <person name="Genikhovich G."/>
            <person name="Grigoriev I.V."/>
            <person name="Lucas S.M."/>
            <person name="Steele R.E."/>
            <person name="Finnerty J.R."/>
            <person name="Technau U."/>
            <person name="Martindale M.Q."/>
            <person name="Rokhsar D.S."/>
        </authorList>
    </citation>
    <scope>NUCLEOTIDE SEQUENCE [LARGE SCALE GENOMIC DNA]</scope>
    <source>
        <strain evidence="13">CH2 X CH6</strain>
    </source>
</reference>
<evidence type="ECO:0000256" key="10">
    <source>
        <dbReference type="SAM" id="Phobius"/>
    </source>
</evidence>
<keyword evidence="13" id="KW-1185">Reference proteome</keyword>
<evidence type="ECO:0000313" key="13">
    <source>
        <dbReference type="Proteomes" id="UP000001593"/>
    </source>
</evidence>
<evidence type="ECO:0000256" key="4">
    <source>
        <dbReference type="ARBA" id="ARBA00022989"/>
    </source>
</evidence>
<dbReference type="PANTHER" id="PTHR24246">
    <property type="entry name" value="OLFACTORY RECEPTOR AND ADENOSINE RECEPTOR"/>
    <property type="match status" value="1"/>
</dbReference>
<keyword evidence="8" id="KW-0325">Glycoprotein</keyword>
<keyword evidence="3 10" id="KW-0812">Transmembrane</keyword>
<proteinExistence type="predicted"/>
<comment type="subcellular location">
    <subcellularLocation>
        <location evidence="1">Cell membrane</location>
        <topology evidence="1">Multi-pass membrane protein</topology>
    </subcellularLocation>
</comment>
<dbReference type="InterPro" id="IPR017452">
    <property type="entry name" value="GPCR_Rhodpsn_7TM"/>
</dbReference>
<dbReference type="PRINTS" id="PR00237">
    <property type="entry name" value="GPCRRHODOPSN"/>
</dbReference>
<dbReference type="HOGENOM" id="CLU_2213032_0_0_1"/>
<dbReference type="InterPro" id="IPR000276">
    <property type="entry name" value="GPCR_Rhodpsn"/>
</dbReference>
<keyword evidence="9" id="KW-0807">Transducer</keyword>
<evidence type="ECO:0000256" key="6">
    <source>
        <dbReference type="ARBA" id="ARBA00023136"/>
    </source>
</evidence>
<evidence type="ECO:0000256" key="1">
    <source>
        <dbReference type="ARBA" id="ARBA00004651"/>
    </source>
</evidence>
<gene>
    <name evidence="12" type="ORF">NEMVEDRAFT_v1g225845</name>
</gene>
<keyword evidence="2" id="KW-1003">Cell membrane</keyword>
<dbReference type="Gene3D" id="1.20.1070.10">
    <property type="entry name" value="Rhodopsin 7-helix transmembrane proteins"/>
    <property type="match status" value="1"/>
</dbReference>
<dbReference type="Proteomes" id="UP000001593">
    <property type="component" value="Unassembled WGS sequence"/>
</dbReference>
<feature type="domain" description="G-protein coupled receptors family 1 profile" evidence="11">
    <location>
        <begin position="32"/>
        <end position="67"/>
    </location>
</feature>
<evidence type="ECO:0000256" key="9">
    <source>
        <dbReference type="ARBA" id="ARBA00023224"/>
    </source>
</evidence>
<dbReference type="EMBL" id="DS478816">
    <property type="protein sequence ID" value="EDO25623.1"/>
    <property type="molecule type" value="Genomic_DNA"/>
</dbReference>
<keyword evidence="5" id="KW-0297">G-protein coupled receptor</keyword>
<keyword evidence="6 10" id="KW-0472">Membrane</keyword>
<dbReference type="PANTHER" id="PTHR24246:SF27">
    <property type="entry name" value="ADENOSINE RECEPTOR, ISOFORM A"/>
    <property type="match status" value="1"/>
</dbReference>